<dbReference type="Proteomes" id="UP000295310">
    <property type="component" value="Unassembled WGS sequence"/>
</dbReference>
<feature type="domain" description="Solute-binding protein family 5" evidence="4">
    <location>
        <begin position="175"/>
        <end position="297"/>
    </location>
</feature>
<evidence type="ECO:0000313" key="6">
    <source>
        <dbReference type="EMBL" id="TDL97928.1"/>
    </source>
</evidence>
<dbReference type="GO" id="GO:1904680">
    <property type="term" value="F:peptide transmembrane transporter activity"/>
    <property type="evidence" value="ECO:0007669"/>
    <property type="project" value="TreeGrafter"/>
</dbReference>
<dbReference type="Pfam" id="PF12793">
    <property type="entry name" value="SgrR_N"/>
    <property type="match status" value="1"/>
</dbReference>
<gene>
    <name evidence="6" type="ORF">ERX27_05565</name>
</gene>
<dbReference type="Gene3D" id="3.40.190.10">
    <property type="entry name" value="Periplasmic binding protein-like II"/>
    <property type="match status" value="1"/>
</dbReference>
<dbReference type="OrthoDB" id="2418740at2"/>
<evidence type="ECO:0000259" key="4">
    <source>
        <dbReference type="Pfam" id="PF00496"/>
    </source>
</evidence>
<evidence type="ECO:0000256" key="3">
    <source>
        <dbReference type="ARBA" id="ARBA00022729"/>
    </source>
</evidence>
<accession>A0A4R6BDX4</accession>
<reference evidence="6 7" key="1">
    <citation type="submission" date="2019-01" db="EMBL/GenBank/DDBJ databases">
        <title>Draft genome sequences of the type strains of six Macrococcus species.</title>
        <authorList>
            <person name="Mazhar S."/>
            <person name="Altermann E."/>
            <person name="Hill C."/>
            <person name="Mcauliffe O."/>
        </authorList>
    </citation>
    <scope>NUCLEOTIDE SEQUENCE [LARGE SCALE GENOMIC DNA]</scope>
    <source>
        <strain evidence="6 7">CCM4811</strain>
    </source>
</reference>
<keyword evidence="2" id="KW-0813">Transport</keyword>
<organism evidence="6 7">
    <name type="scientific">Macrococcus brunensis</name>
    <dbReference type="NCBI Taxonomy" id="198483"/>
    <lineage>
        <taxon>Bacteria</taxon>
        <taxon>Bacillati</taxon>
        <taxon>Bacillota</taxon>
        <taxon>Bacilli</taxon>
        <taxon>Bacillales</taxon>
        <taxon>Staphylococcaceae</taxon>
        <taxon>Macrococcus</taxon>
    </lineage>
</organism>
<comment type="caution">
    <text evidence="6">The sequence shown here is derived from an EMBL/GenBank/DDBJ whole genome shotgun (WGS) entry which is preliminary data.</text>
</comment>
<dbReference type="AlphaFoldDB" id="A0A4R6BDX4"/>
<dbReference type="GO" id="GO:0015833">
    <property type="term" value="P:peptide transport"/>
    <property type="evidence" value="ECO:0007669"/>
    <property type="project" value="TreeGrafter"/>
</dbReference>
<evidence type="ECO:0000313" key="7">
    <source>
        <dbReference type="Proteomes" id="UP000295310"/>
    </source>
</evidence>
<protein>
    <recommendedName>
        <fullName evidence="8">ABC transporter substrate-binding protein</fullName>
    </recommendedName>
</protein>
<sequence>MIDRRLLEVENYIDHVQSDYRLNDLAEKLQISERQLVRQLNNWQEAGYIEYIPGKGRGNKVEIIMKQSVEQETLKDILSRLNELSMEEIQTYIDFPWSSKSVHEIKKLLRSYLVDEEAVYTEYLPSLPESIHPAFIATSIEAQIAYQLFESLYRVSKTGEIKRNLLRYDEWQDNQLHLYLKKDIYFSNGTLLTSVEVRNTLKKLMTDSLYTSLFTIIEGITIVSDDYLILSFKARPKFFEYTLASRYSAIYKELGENQIVGTGPYYIEEKSENSLTLLSNGYYRAGHPDLEKMKLVTGKPIYSKAKQAYPVSAGYDFLLFNPHKKLSISQRRWITDIFTYLLAQNIDFNNVSLRRLFTVPATLPEKSSSPHFIEPLKVIVSEMNKLFFMKMKKLLSTYQVELLLIEWSDLDYLNNHLLNTDADFIWMYEHYQTIQPFKTIDLLTQCKLQEWYAVLPEARQFLKDTKYKPNDSQKYIAQQFVRNLEKKKLMVPLFENNRVIEMPMNMKNIHQLAYGTLDYHSMVIDS</sequence>
<dbReference type="Pfam" id="PF00496">
    <property type="entry name" value="SBP_bac_5"/>
    <property type="match status" value="1"/>
</dbReference>
<evidence type="ECO:0000259" key="5">
    <source>
        <dbReference type="Pfam" id="PF12793"/>
    </source>
</evidence>
<dbReference type="InterPro" id="IPR000914">
    <property type="entry name" value="SBP_5_dom"/>
</dbReference>
<feature type="domain" description="Transcriptional regulator SgrR N-terminal HTH" evidence="5">
    <location>
        <begin position="16"/>
        <end position="90"/>
    </location>
</feature>
<keyword evidence="7" id="KW-1185">Reference proteome</keyword>
<evidence type="ECO:0000256" key="2">
    <source>
        <dbReference type="ARBA" id="ARBA00022448"/>
    </source>
</evidence>
<keyword evidence="3" id="KW-0732">Signal</keyword>
<evidence type="ECO:0000256" key="1">
    <source>
        <dbReference type="ARBA" id="ARBA00005695"/>
    </source>
</evidence>
<dbReference type="InterPro" id="IPR025370">
    <property type="entry name" value="SgrR_HTH_N"/>
</dbReference>
<dbReference type="InterPro" id="IPR039424">
    <property type="entry name" value="SBP_5"/>
</dbReference>
<evidence type="ECO:0008006" key="8">
    <source>
        <dbReference type="Google" id="ProtNLM"/>
    </source>
</evidence>
<dbReference type="EMBL" id="SCWA01000008">
    <property type="protein sequence ID" value="TDL97928.1"/>
    <property type="molecule type" value="Genomic_DNA"/>
</dbReference>
<dbReference type="SUPFAM" id="SSF53850">
    <property type="entry name" value="Periplasmic binding protein-like II"/>
    <property type="match status" value="1"/>
</dbReference>
<proteinExistence type="inferred from homology"/>
<dbReference type="RefSeq" id="WP_133431844.1">
    <property type="nucleotide sequence ID" value="NZ_SCWA01000008.1"/>
</dbReference>
<comment type="similarity">
    <text evidence="1">Belongs to the bacterial solute-binding protein 5 family.</text>
</comment>
<dbReference type="PANTHER" id="PTHR30290">
    <property type="entry name" value="PERIPLASMIC BINDING COMPONENT OF ABC TRANSPORTER"/>
    <property type="match status" value="1"/>
</dbReference>
<name>A0A4R6BDX4_9STAP</name>
<dbReference type="PANTHER" id="PTHR30290:SF9">
    <property type="entry name" value="OLIGOPEPTIDE-BINDING PROTEIN APPA"/>
    <property type="match status" value="1"/>
</dbReference>